<dbReference type="Proteomes" id="UP001415857">
    <property type="component" value="Unassembled WGS sequence"/>
</dbReference>
<keyword evidence="1" id="KW-0540">Nuclease</keyword>
<comment type="caution">
    <text evidence="4">The sequence shown here is derived from an EMBL/GenBank/DDBJ whole genome shotgun (WGS) entry which is preliminary data.</text>
</comment>
<gene>
    <name evidence="4" type="ORF">L1049_008358</name>
</gene>
<evidence type="ECO:0000313" key="4">
    <source>
        <dbReference type="EMBL" id="KAK9290192.1"/>
    </source>
</evidence>
<dbReference type="GO" id="GO:0005737">
    <property type="term" value="C:cytoplasm"/>
    <property type="evidence" value="ECO:0007669"/>
    <property type="project" value="TreeGrafter"/>
</dbReference>
<keyword evidence="5" id="KW-1185">Reference proteome</keyword>
<dbReference type="GO" id="GO:0005634">
    <property type="term" value="C:nucleus"/>
    <property type="evidence" value="ECO:0007669"/>
    <property type="project" value="TreeGrafter"/>
</dbReference>
<dbReference type="InterPro" id="IPR002562">
    <property type="entry name" value="3'-5'_exonuclease_dom"/>
</dbReference>
<keyword evidence="2" id="KW-0378">Hydrolase</keyword>
<organism evidence="4 5">
    <name type="scientific">Liquidambar formosana</name>
    <name type="common">Formosan gum</name>
    <dbReference type="NCBI Taxonomy" id="63359"/>
    <lineage>
        <taxon>Eukaryota</taxon>
        <taxon>Viridiplantae</taxon>
        <taxon>Streptophyta</taxon>
        <taxon>Embryophyta</taxon>
        <taxon>Tracheophyta</taxon>
        <taxon>Spermatophyta</taxon>
        <taxon>Magnoliopsida</taxon>
        <taxon>eudicotyledons</taxon>
        <taxon>Gunneridae</taxon>
        <taxon>Pentapetalae</taxon>
        <taxon>Saxifragales</taxon>
        <taxon>Altingiaceae</taxon>
        <taxon>Liquidambar</taxon>
    </lineage>
</organism>
<dbReference type="CDD" id="cd06141">
    <property type="entry name" value="WRN_exo"/>
    <property type="match status" value="1"/>
</dbReference>
<dbReference type="PANTHER" id="PTHR13620">
    <property type="entry name" value="3-5 EXONUCLEASE"/>
    <property type="match status" value="1"/>
</dbReference>
<dbReference type="GO" id="GO:0006139">
    <property type="term" value="P:nucleobase-containing compound metabolic process"/>
    <property type="evidence" value="ECO:0007669"/>
    <property type="project" value="InterPro"/>
</dbReference>
<dbReference type="GO" id="GO:0003676">
    <property type="term" value="F:nucleic acid binding"/>
    <property type="evidence" value="ECO:0007669"/>
    <property type="project" value="InterPro"/>
</dbReference>
<evidence type="ECO:0000313" key="5">
    <source>
        <dbReference type="Proteomes" id="UP001415857"/>
    </source>
</evidence>
<dbReference type="InterPro" id="IPR036397">
    <property type="entry name" value="RNaseH_sf"/>
</dbReference>
<evidence type="ECO:0000259" key="3">
    <source>
        <dbReference type="SMART" id="SM00474"/>
    </source>
</evidence>
<evidence type="ECO:0000256" key="1">
    <source>
        <dbReference type="ARBA" id="ARBA00022722"/>
    </source>
</evidence>
<dbReference type="SUPFAM" id="SSF53098">
    <property type="entry name" value="Ribonuclease H-like"/>
    <property type="match status" value="1"/>
</dbReference>
<dbReference type="InterPro" id="IPR051132">
    <property type="entry name" value="3-5_Exonuclease_domain"/>
</dbReference>
<dbReference type="AlphaFoldDB" id="A0AAP0S9A9"/>
<dbReference type="PANTHER" id="PTHR13620:SF105">
    <property type="entry name" value="OS01G0737700 PROTEIN"/>
    <property type="match status" value="1"/>
</dbReference>
<dbReference type="GO" id="GO:0008408">
    <property type="term" value="F:3'-5' exonuclease activity"/>
    <property type="evidence" value="ECO:0007669"/>
    <property type="project" value="InterPro"/>
</dbReference>
<dbReference type="EMBL" id="JBBPBK010000002">
    <property type="protein sequence ID" value="KAK9290192.1"/>
    <property type="molecule type" value="Genomic_DNA"/>
</dbReference>
<reference evidence="4 5" key="1">
    <citation type="journal article" date="2024" name="Plant J.">
        <title>Genome sequences and population genomics reveal climatic adaptation and genomic divergence between two closely related sweetgum species.</title>
        <authorList>
            <person name="Xu W.Q."/>
            <person name="Ren C.Q."/>
            <person name="Zhang X.Y."/>
            <person name="Comes H.P."/>
            <person name="Liu X.H."/>
            <person name="Li Y.G."/>
            <person name="Kettle C.J."/>
            <person name="Jalonen R."/>
            <person name="Gaisberger H."/>
            <person name="Ma Y.Z."/>
            <person name="Qiu Y.X."/>
        </authorList>
    </citation>
    <scope>NUCLEOTIDE SEQUENCE [LARGE SCALE GENOMIC DNA]</scope>
    <source>
        <strain evidence="4">Hangzhou</strain>
    </source>
</reference>
<evidence type="ECO:0000256" key="2">
    <source>
        <dbReference type="ARBA" id="ARBA00022801"/>
    </source>
</evidence>
<dbReference type="Pfam" id="PF01612">
    <property type="entry name" value="DNA_pol_A_exo1"/>
    <property type="match status" value="1"/>
</dbReference>
<name>A0AAP0S9A9_LIQFO</name>
<protein>
    <recommendedName>
        <fullName evidence="3">3'-5' exonuclease domain-containing protein</fullName>
    </recommendedName>
</protein>
<dbReference type="InterPro" id="IPR012337">
    <property type="entry name" value="RNaseH-like_sf"/>
</dbReference>
<proteinExistence type="predicted"/>
<sequence length="210" mass="23869">MTITIMDHRVPDDTHDLYDVTFDGDEILTLLTHTPSMVDSWISEIETIHRRRLHRLIVGLDVEWRPSFSRIRNPVATLQLCVGRRCLIFQLLYAPFLPQSLEDFLTDSDYTFVGVGIDADVNKLLNDHNLEVSNTVDLRGLAARAFGRGDFGNAGLKYLTREVLGKEIEKPRNVTLSKWDEAWLSRDQVAYACLDAFLSFEIGRTLNASG</sequence>
<dbReference type="SMART" id="SM00474">
    <property type="entry name" value="35EXOc"/>
    <property type="match status" value="1"/>
</dbReference>
<feature type="domain" description="3'-5' exonuclease" evidence="3">
    <location>
        <begin position="35"/>
        <end position="208"/>
    </location>
</feature>
<accession>A0AAP0S9A9</accession>
<dbReference type="FunFam" id="3.30.420.10:FF:000054">
    <property type="entry name" value="Werner Syndrome-like exonuclease"/>
    <property type="match status" value="1"/>
</dbReference>
<dbReference type="Gene3D" id="3.30.420.10">
    <property type="entry name" value="Ribonuclease H-like superfamily/Ribonuclease H"/>
    <property type="match status" value="1"/>
</dbReference>